<proteinExistence type="inferred from homology"/>
<dbReference type="CDD" id="cd01852">
    <property type="entry name" value="AIG1"/>
    <property type="match status" value="1"/>
</dbReference>
<dbReference type="SUPFAM" id="SSF52540">
    <property type="entry name" value="P-loop containing nucleoside triphosphate hydrolases"/>
    <property type="match status" value="2"/>
</dbReference>
<dbReference type="Pfam" id="PF04548">
    <property type="entry name" value="AIG1"/>
    <property type="match status" value="2"/>
</dbReference>
<keyword evidence="2" id="KW-0547">Nucleotide-binding</keyword>
<dbReference type="InterPro" id="IPR027417">
    <property type="entry name" value="P-loop_NTPase"/>
</dbReference>
<dbReference type="PANTHER" id="PTHR10903">
    <property type="entry name" value="GTPASE, IMAP FAMILY MEMBER-RELATED"/>
    <property type="match status" value="1"/>
</dbReference>
<comment type="similarity">
    <text evidence="1">Belongs to the TRAFAC class TrmE-Era-EngA-EngB-Septin-like GTPase superfamily. AIG1/Toc34/Toc159-like paraseptin GTPase family. IAN subfamily.</text>
</comment>
<protein>
    <submittedName>
        <fullName evidence="7">GTPase IMAP family member 8-like</fullName>
    </submittedName>
</protein>
<keyword evidence="4" id="KW-0175">Coiled coil</keyword>
<dbReference type="PANTHER" id="PTHR10903:SF170">
    <property type="entry name" value="GTPASE IMAP FAMILY MEMBER 7"/>
    <property type="match status" value="1"/>
</dbReference>
<keyword evidence="8" id="KW-1185">Reference proteome</keyword>
<evidence type="ECO:0000256" key="1">
    <source>
        <dbReference type="ARBA" id="ARBA00008535"/>
    </source>
</evidence>
<dbReference type="Proteomes" id="UP000472262">
    <property type="component" value="Unassembled WGS sequence"/>
</dbReference>
<feature type="region of interest" description="Disordered" evidence="5">
    <location>
        <begin position="1"/>
        <end position="32"/>
    </location>
</feature>
<gene>
    <name evidence="7" type="primary">LOC107574821</name>
</gene>
<dbReference type="PROSITE" id="PS51720">
    <property type="entry name" value="G_AIG1"/>
    <property type="match status" value="1"/>
</dbReference>
<evidence type="ECO:0000313" key="8">
    <source>
        <dbReference type="Proteomes" id="UP000472262"/>
    </source>
</evidence>
<name>A0A672LTP0_SINGR</name>
<dbReference type="AlphaFoldDB" id="A0A672LTP0"/>
<evidence type="ECO:0000313" key="7">
    <source>
        <dbReference type="Ensembl" id="ENSSGRP00000026183.1"/>
    </source>
</evidence>
<dbReference type="FunFam" id="3.40.50.300:FF:000366">
    <property type="entry name" value="GTPase, IMAP family member 2"/>
    <property type="match status" value="1"/>
</dbReference>
<dbReference type="RefSeq" id="XP_016116743.1">
    <property type="nucleotide sequence ID" value="XM_016261257.1"/>
</dbReference>
<evidence type="ECO:0000259" key="6">
    <source>
        <dbReference type="PROSITE" id="PS51720"/>
    </source>
</evidence>
<keyword evidence="3" id="KW-0342">GTP-binding</keyword>
<dbReference type="GeneID" id="107574821"/>
<evidence type="ECO:0000256" key="5">
    <source>
        <dbReference type="SAM" id="MobiDB-lite"/>
    </source>
</evidence>
<dbReference type="InParanoid" id="A0A672LTP0"/>
<dbReference type="InterPro" id="IPR045058">
    <property type="entry name" value="GIMA/IAN/Toc"/>
</dbReference>
<dbReference type="KEGG" id="sgh:107574821"/>
<evidence type="ECO:0000256" key="2">
    <source>
        <dbReference type="ARBA" id="ARBA00022741"/>
    </source>
</evidence>
<reference evidence="7" key="1">
    <citation type="submission" date="2025-08" db="UniProtKB">
        <authorList>
            <consortium name="Ensembl"/>
        </authorList>
    </citation>
    <scope>IDENTIFICATION</scope>
</reference>
<sequence length="474" mass="53553">MAHRSVRRRSPDLDRPHSRRHRSSSVDRPNMTIQASTKPDLNLVLCGSDAALKASVLECFMGEKTLSMSHQTFSSECVMEEEKIHGHQMSLVKLPALIHLSEEDVMHQTLNCVSLCHPGVHVFLLIVPDAPLTDEDKAEMEEIQKIFNSREHFMLLFTTDLTVGTLVTDLVKSRPESQRLISLCGGQYRVMGLNEPENSRQIPELLEYIENMKTEPYSLQMYMKAQENRVRGEAEEKYKEELKRMENENEELKQKIQSEGAEGEADDLEQLRIVLIGRTGSGKSATGNTILGRKEFQSRLSTDSVTTVCMKGVGEVDGRSVAVVDTPGLFDTTISNELAVDEIMKCVSMSSPGPHVFVIVLSLLRLTKEETDTVDLINIFGHKAAQFSIVLFTRGDDLEDESIEDYVKKSKSAELKKLIRDCGDRYLVFNNREKQDKTQVIQLLKMIVISMLICQPWLFHEENSEIHIVVAGEI</sequence>
<dbReference type="Gene3D" id="3.40.50.300">
    <property type="entry name" value="P-loop containing nucleotide triphosphate hydrolases"/>
    <property type="match status" value="2"/>
</dbReference>
<evidence type="ECO:0000256" key="4">
    <source>
        <dbReference type="SAM" id="Coils"/>
    </source>
</evidence>
<feature type="domain" description="AIG1-type G" evidence="6">
    <location>
        <begin position="268"/>
        <end position="469"/>
    </location>
</feature>
<dbReference type="GO" id="GO:0005525">
    <property type="term" value="F:GTP binding"/>
    <property type="evidence" value="ECO:0007669"/>
    <property type="project" value="UniProtKB-KW"/>
</dbReference>
<dbReference type="InterPro" id="IPR006703">
    <property type="entry name" value="G_AIG1"/>
</dbReference>
<organism evidence="7 8">
    <name type="scientific">Sinocyclocheilus grahami</name>
    <name type="common">Dianchi golden-line fish</name>
    <name type="synonym">Barbus grahami</name>
    <dbReference type="NCBI Taxonomy" id="75366"/>
    <lineage>
        <taxon>Eukaryota</taxon>
        <taxon>Metazoa</taxon>
        <taxon>Chordata</taxon>
        <taxon>Craniata</taxon>
        <taxon>Vertebrata</taxon>
        <taxon>Euteleostomi</taxon>
        <taxon>Actinopterygii</taxon>
        <taxon>Neopterygii</taxon>
        <taxon>Teleostei</taxon>
        <taxon>Ostariophysi</taxon>
        <taxon>Cypriniformes</taxon>
        <taxon>Cyprinidae</taxon>
        <taxon>Cyprininae</taxon>
        <taxon>Sinocyclocheilus</taxon>
    </lineage>
</organism>
<reference evidence="7" key="2">
    <citation type="submission" date="2025-09" db="UniProtKB">
        <authorList>
            <consortium name="Ensembl"/>
        </authorList>
    </citation>
    <scope>IDENTIFICATION</scope>
</reference>
<evidence type="ECO:0000256" key="3">
    <source>
        <dbReference type="ARBA" id="ARBA00023134"/>
    </source>
</evidence>
<dbReference type="OMA" id="FHEENSE"/>
<dbReference type="Ensembl" id="ENSSGRT00000028213.1">
    <property type="protein sequence ID" value="ENSSGRP00000026183.1"/>
    <property type="gene ID" value="ENSSGRG00000015164.1"/>
</dbReference>
<dbReference type="OrthoDB" id="8954335at2759"/>
<accession>A0A672LTP0</accession>
<feature type="coiled-coil region" evidence="4">
    <location>
        <begin position="231"/>
        <end position="262"/>
    </location>
</feature>